<dbReference type="AlphaFoldDB" id="A0A2V0PP44"/>
<dbReference type="EMBL" id="BDRX01000180">
    <property type="protein sequence ID" value="GBF99913.1"/>
    <property type="molecule type" value="Genomic_DNA"/>
</dbReference>
<accession>A0A2V0PP44</accession>
<keyword evidence="3" id="KW-1185">Reference proteome</keyword>
<sequence length="206" mass="21182">MSWGVGIGAAGAAAAAAGAAAASGSLSRTPPEAAGAASGRAARLEAIADGLRDRFPGVQEVTAQQLRAELEAGTAVVVDVRSAEEVAVSTFAAAPVVTAAEYERDPARWAGRRVVCACTVGFRSGQKAQALGRAGVEAANLRGGILAWTHEGMPLTDPATGADTKRVHVYAPRWALQGEGYTPVAFEQPLIKMVLLGLRDMFKRAS</sequence>
<dbReference type="InterPro" id="IPR050229">
    <property type="entry name" value="GlpE_sulfurtransferase"/>
</dbReference>
<evidence type="ECO:0000313" key="3">
    <source>
        <dbReference type="Proteomes" id="UP000247498"/>
    </source>
</evidence>
<evidence type="ECO:0000313" key="2">
    <source>
        <dbReference type="EMBL" id="GBF99913.1"/>
    </source>
</evidence>
<dbReference type="STRING" id="307507.A0A2V0PP44"/>
<comment type="caution">
    <text evidence="2">The sequence shown here is derived from an EMBL/GenBank/DDBJ whole genome shotgun (WGS) entry which is preliminary data.</text>
</comment>
<dbReference type="SMART" id="SM00450">
    <property type="entry name" value="RHOD"/>
    <property type="match status" value="1"/>
</dbReference>
<dbReference type="Proteomes" id="UP000247498">
    <property type="component" value="Unassembled WGS sequence"/>
</dbReference>
<organism evidence="2 3">
    <name type="scientific">Raphidocelis subcapitata</name>
    <dbReference type="NCBI Taxonomy" id="307507"/>
    <lineage>
        <taxon>Eukaryota</taxon>
        <taxon>Viridiplantae</taxon>
        <taxon>Chlorophyta</taxon>
        <taxon>core chlorophytes</taxon>
        <taxon>Chlorophyceae</taxon>
        <taxon>CS clade</taxon>
        <taxon>Sphaeropleales</taxon>
        <taxon>Selenastraceae</taxon>
        <taxon>Raphidocelis</taxon>
    </lineage>
</organism>
<feature type="domain" description="Rhodanese" evidence="1">
    <location>
        <begin position="71"/>
        <end position="157"/>
    </location>
</feature>
<name>A0A2V0PP44_9CHLO</name>
<dbReference type="Gene3D" id="3.40.250.10">
    <property type="entry name" value="Rhodanese-like domain"/>
    <property type="match status" value="1"/>
</dbReference>
<dbReference type="InParanoid" id="A0A2V0PP44"/>
<dbReference type="OrthoDB" id="566238at2759"/>
<dbReference type="InterPro" id="IPR036873">
    <property type="entry name" value="Rhodanese-like_dom_sf"/>
</dbReference>
<gene>
    <name evidence="2" type="ORF">Rsub_12821</name>
</gene>
<reference evidence="2 3" key="1">
    <citation type="journal article" date="2018" name="Sci. Rep.">
        <title>Raphidocelis subcapitata (=Pseudokirchneriella subcapitata) provides an insight into genome evolution and environmental adaptations in the Sphaeropleales.</title>
        <authorList>
            <person name="Suzuki S."/>
            <person name="Yamaguchi H."/>
            <person name="Nakajima N."/>
            <person name="Kawachi M."/>
        </authorList>
    </citation>
    <scope>NUCLEOTIDE SEQUENCE [LARGE SCALE GENOMIC DNA]</scope>
    <source>
        <strain evidence="2 3">NIES-35</strain>
    </source>
</reference>
<evidence type="ECO:0000259" key="1">
    <source>
        <dbReference type="PROSITE" id="PS50206"/>
    </source>
</evidence>
<dbReference type="PANTHER" id="PTHR43031:SF7">
    <property type="entry name" value="NITRIC OXIDE REDUCTASE FLRD-NAD(+) REDUCTASE"/>
    <property type="match status" value="1"/>
</dbReference>
<proteinExistence type="predicted"/>
<dbReference type="Pfam" id="PF00581">
    <property type="entry name" value="Rhodanese"/>
    <property type="match status" value="1"/>
</dbReference>
<dbReference type="CDD" id="cd00158">
    <property type="entry name" value="RHOD"/>
    <property type="match status" value="1"/>
</dbReference>
<dbReference type="PROSITE" id="PS50206">
    <property type="entry name" value="RHODANESE_3"/>
    <property type="match status" value="1"/>
</dbReference>
<dbReference type="InterPro" id="IPR001763">
    <property type="entry name" value="Rhodanese-like_dom"/>
</dbReference>
<protein>
    <recommendedName>
        <fullName evidence="1">Rhodanese domain-containing protein</fullName>
    </recommendedName>
</protein>
<dbReference type="PANTHER" id="PTHR43031">
    <property type="entry name" value="FAD-DEPENDENT OXIDOREDUCTASE"/>
    <property type="match status" value="1"/>
</dbReference>
<dbReference type="SUPFAM" id="SSF52821">
    <property type="entry name" value="Rhodanese/Cell cycle control phosphatase"/>
    <property type="match status" value="1"/>
</dbReference>